<proteinExistence type="predicted"/>
<sequence>MEALVANCEITDAVQQTRVTPGLQTEEDEDEYALDKDEYTLDTIVCTPAVTENSDETEAQDLQDEFDEHFESENEMEIETETDHLAYTTYRFPGSAPTPVLVLLSEAFSSLSISQEDTNQIPEQHSEALNQTWQAAFSAGRQATAIGKIAGKTVSKYGLKKEINYLRLSPRRLRQFERAEAALTAATNAKQIPTSLKPRSNGRWHRKDLPPAP</sequence>
<evidence type="ECO:0000313" key="3">
    <source>
        <dbReference type="Proteomes" id="UP001301769"/>
    </source>
</evidence>
<gene>
    <name evidence="2" type="ORF">QBC37DRAFT_393706</name>
</gene>
<reference evidence="2" key="2">
    <citation type="submission" date="2023-05" db="EMBL/GenBank/DDBJ databases">
        <authorList>
            <consortium name="Lawrence Berkeley National Laboratory"/>
            <person name="Steindorff A."/>
            <person name="Hensen N."/>
            <person name="Bonometti L."/>
            <person name="Westerberg I."/>
            <person name="Brannstrom I.O."/>
            <person name="Guillou S."/>
            <person name="Cros-Aarteil S."/>
            <person name="Calhoun S."/>
            <person name="Haridas S."/>
            <person name="Kuo A."/>
            <person name="Mondo S."/>
            <person name="Pangilinan J."/>
            <person name="Riley R."/>
            <person name="Labutti K."/>
            <person name="Andreopoulos B."/>
            <person name="Lipzen A."/>
            <person name="Chen C."/>
            <person name="Yanf M."/>
            <person name="Daum C."/>
            <person name="Ng V."/>
            <person name="Clum A."/>
            <person name="Ohm R."/>
            <person name="Martin F."/>
            <person name="Silar P."/>
            <person name="Natvig D."/>
            <person name="Lalanne C."/>
            <person name="Gautier V."/>
            <person name="Ament-Velasquez S.L."/>
            <person name="Kruys A."/>
            <person name="Hutchinson M.I."/>
            <person name="Powell A.J."/>
            <person name="Barry K."/>
            <person name="Miller A.N."/>
            <person name="Grigoriev I.V."/>
            <person name="Debuchy R."/>
            <person name="Gladieux P."/>
            <person name="Thoren M.H."/>
            <person name="Johannesson H."/>
        </authorList>
    </citation>
    <scope>NUCLEOTIDE SEQUENCE</scope>
    <source>
        <strain evidence="2">PSN293</strain>
    </source>
</reference>
<dbReference type="Proteomes" id="UP001301769">
    <property type="component" value="Unassembled WGS sequence"/>
</dbReference>
<feature type="region of interest" description="Disordered" evidence="1">
    <location>
        <begin position="187"/>
        <end position="213"/>
    </location>
</feature>
<protein>
    <submittedName>
        <fullName evidence="2">Uncharacterized protein</fullName>
    </submittedName>
</protein>
<comment type="caution">
    <text evidence="2">The sequence shown here is derived from an EMBL/GenBank/DDBJ whole genome shotgun (WGS) entry which is preliminary data.</text>
</comment>
<name>A0AAN7B145_9PEZI</name>
<dbReference type="EMBL" id="MU858556">
    <property type="protein sequence ID" value="KAK4206002.1"/>
    <property type="molecule type" value="Genomic_DNA"/>
</dbReference>
<reference evidence="2" key="1">
    <citation type="journal article" date="2023" name="Mol. Phylogenet. Evol.">
        <title>Genome-scale phylogeny and comparative genomics of the fungal order Sordariales.</title>
        <authorList>
            <person name="Hensen N."/>
            <person name="Bonometti L."/>
            <person name="Westerberg I."/>
            <person name="Brannstrom I.O."/>
            <person name="Guillou S."/>
            <person name="Cros-Aarteil S."/>
            <person name="Calhoun S."/>
            <person name="Haridas S."/>
            <person name="Kuo A."/>
            <person name="Mondo S."/>
            <person name="Pangilinan J."/>
            <person name="Riley R."/>
            <person name="LaButti K."/>
            <person name="Andreopoulos B."/>
            <person name="Lipzen A."/>
            <person name="Chen C."/>
            <person name="Yan M."/>
            <person name="Daum C."/>
            <person name="Ng V."/>
            <person name="Clum A."/>
            <person name="Steindorff A."/>
            <person name="Ohm R.A."/>
            <person name="Martin F."/>
            <person name="Silar P."/>
            <person name="Natvig D.O."/>
            <person name="Lalanne C."/>
            <person name="Gautier V."/>
            <person name="Ament-Velasquez S.L."/>
            <person name="Kruys A."/>
            <person name="Hutchinson M.I."/>
            <person name="Powell A.J."/>
            <person name="Barry K."/>
            <person name="Miller A.N."/>
            <person name="Grigoriev I.V."/>
            <person name="Debuchy R."/>
            <person name="Gladieux P."/>
            <person name="Hiltunen Thoren M."/>
            <person name="Johannesson H."/>
        </authorList>
    </citation>
    <scope>NUCLEOTIDE SEQUENCE</scope>
    <source>
        <strain evidence="2">PSN293</strain>
    </source>
</reference>
<accession>A0AAN7B145</accession>
<keyword evidence="3" id="KW-1185">Reference proteome</keyword>
<evidence type="ECO:0000313" key="2">
    <source>
        <dbReference type="EMBL" id="KAK4206002.1"/>
    </source>
</evidence>
<evidence type="ECO:0000256" key="1">
    <source>
        <dbReference type="SAM" id="MobiDB-lite"/>
    </source>
</evidence>
<organism evidence="2 3">
    <name type="scientific">Rhypophila decipiens</name>
    <dbReference type="NCBI Taxonomy" id="261697"/>
    <lineage>
        <taxon>Eukaryota</taxon>
        <taxon>Fungi</taxon>
        <taxon>Dikarya</taxon>
        <taxon>Ascomycota</taxon>
        <taxon>Pezizomycotina</taxon>
        <taxon>Sordariomycetes</taxon>
        <taxon>Sordariomycetidae</taxon>
        <taxon>Sordariales</taxon>
        <taxon>Naviculisporaceae</taxon>
        <taxon>Rhypophila</taxon>
    </lineage>
</organism>
<dbReference type="AlphaFoldDB" id="A0AAN7B145"/>